<reference evidence="2 3" key="1">
    <citation type="journal article" date="2002" name="Nature">
        <title>Genome sequence and comparative analysis of the model rodent malaria parasite Plasmodium yoelii yoelii.</title>
        <authorList>
            <person name="Carlton J.M."/>
            <person name="Angiuoli S.V."/>
            <person name="Suh B.B."/>
            <person name="Kooij T.W."/>
            <person name="Pertea M."/>
            <person name="Silva J.C."/>
            <person name="Ermolaeva M.D."/>
            <person name="Allen J.E."/>
            <person name="Selengut J.D."/>
            <person name="Koo H.L."/>
            <person name="Peterson J.D."/>
            <person name="Pop M."/>
            <person name="Kosack D.S."/>
            <person name="Shumway M.F."/>
            <person name="Bidwell S.L."/>
            <person name="Shallom S.J."/>
            <person name="van Aken S.E."/>
            <person name="Riedmuller S.B."/>
            <person name="Feldblyum T.V."/>
            <person name="Cho J.K."/>
            <person name="Quackenbush J."/>
            <person name="Sedegah M."/>
            <person name="Shoaibi A."/>
            <person name="Cummings L.M."/>
            <person name="Florens L."/>
            <person name="Yates J.R."/>
            <person name="Raine J.D."/>
            <person name="Sinden R.E."/>
            <person name="Harris M.A."/>
            <person name="Cunningham D.A."/>
            <person name="Preiser P.R."/>
            <person name="Bergman L.W."/>
            <person name="Vaidya A.B."/>
            <person name="van Lin L.H."/>
            <person name="Janse C.J."/>
            <person name="Waters A.P."/>
            <person name="Smith H.O."/>
            <person name="White O.R."/>
            <person name="Salzberg S.L."/>
            <person name="Venter J.C."/>
            <person name="Fraser C.M."/>
            <person name="Hoffman S.L."/>
            <person name="Gardner M.J."/>
            <person name="Carucci D.J."/>
        </authorList>
    </citation>
    <scope>NUCLEOTIDE SEQUENCE [LARGE SCALE GENOMIC DNA]</scope>
    <source>
        <strain evidence="2 3">17XNL</strain>
    </source>
</reference>
<dbReference type="AlphaFoldDB" id="Q7R792"/>
<accession>Q7R792</accession>
<dbReference type="InParanoid" id="Q7R792"/>
<name>Q7R792_PLAYO</name>
<gene>
    <name evidence="2" type="ORF">PY07696</name>
</gene>
<protein>
    <submittedName>
        <fullName evidence="2">Uncharacterized protein</fullName>
    </submittedName>
</protein>
<dbReference type="Proteomes" id="UP000008553">
    <property type="component" value="Unassembled WGS sequence"/>
</dbReference>
<dbReference type="PaxDb" id="73239-Q7R792"/>
<evidence type="ECO:0000313" key="3">
    <source>
        <dbReference type="Proteomes" id="UP000008553"/>
    </source>
</evidence>
<keyword evidence="3" id="KW-1185">Reference proteome</keyword>
<feature type="compositionally biased region" description="Basic and acidic residues" evidence="1">
    <location>
        <begin position="55"/>
        <end position="74"/>
    </location>
</feature>
<feature type="region of interest" description="Disordered" evidence="1">
    <location>
        <begin position="1"/>
        <end position="111"/>
    </location>
</feature>
<feature type="non-terminal residue" evidence="2">
    <location>
        <position position="1"/>
    </location>
</feature>
<evidence type="ECO:0000313" key="2">
    <source>
        <dbReference type="EMBL" id="EAA20207.1"/>
    </source>
</evidence>
<comment type="caution">
    <text evidence="2">The sequence shown here is derived from an EMBL/GenBank/DDBJ whole genome shotgun (WGS) entry which is preliminary data.</text>
</comment>
<organism evidence="2 3">
    <name type="scientific">Plasmodium yoelii yoelii</name>
    <dbReference type="NCBI Taxonomy" id="73239"/>
    <lineage>
        <taxon>Eukaryota</taxon>
        <taxon>Sar</taxon>
        <taxon>Alveolata</taxon>
        <taxon>Apicomplexa</taxon>
        <taxon>Aconoidasida</taxon>
        <taxon>Haemosporida</taxon>
        <taxon>Plasmodiidae</taxon>
        <taxon>Plasmodium</taxon>
        <taxon>Plasmodium (Vinckeia)</taxon>
    </lineage>
</organism>
<sequence length="111" mass="12342">VRDFRRVSGVRPPAARPTECHSRDLQAPARPSFHGGRGRPASRRASWPHSQNPSQDRRPCRSRTKPDSSPEDARPTAWTGERPERAGRRRKAPDEPAANPTPSTAKPDIHA</sequence>
<dbReference type="EMBL" id="AABL01002875">
    <property type="protein sequence ID" value="EAA20207.1"/>
    <property type="molecule type" value="Genomic_DNA"/>
</dbReference>
<proteinExistence type="predicted"/>
<evidence type="ECO:0000256" key="1">
    <source>
        <dbReference type="SAM" id="MobiDB-lite"/>
    </source>
</evidence>